<keyword evidence="1" id="KW-0812">Transmembrane</keyword>
<keyword evidence="1" id="KW-1133">Transmembrane helix</keyword>
<dbReference type="Proteomes" id="UP001596447">
    <property type="component" value="Unassembled WGS sequence"/>
</dbReference>
<dbReference type="NCBIfam" id="NF041770">
    <property type="entry name" value="CFI_box_CTERM"/>
    <property type="match status" value="1"/>
</dbReference>
<feature type="transmembrane region" description="Helical" evidence="1">
    <location>
        <begin position="161"/>
        <end position="185"/>
    </location>
</feature>
<evidence type="ECO:0000313" key="3">
    <source>
        <dbReference type="Proteomes" id="UP001596447"/>
    </source>
</evidence>
<accession>A0ABD5Z936</accession>
<keyword evidence="3" id="KW-1185">Reference proteome</keyword>
<name>A0ABD5Z936_9EURY</name>
<keyword evidence="1" id="KW-0472">Membrane</keyword>
<organism evidence="2 3">
    <name type="scientific">Halospeciosus flavus</name>
    <dbReference type="NCBI Taxonomy" id="3032283"/>
    <lineage>
        <taxon>Archaea</taxon>
        <taxon>Methanobacteriati</taxon>
        <taxon>Methanobacteriota</taxon>
        <taxon>Stenosarchaea group</taxon>
        <taxon>Halobacteria</taxon>
        <taxon>Halobacteriales</taxon>
        <taxon>Halobacteriaceae</taxon>
        <taxon>Halospeciosus</taxon>
    </lineage>
</organism>
<sequence>MAAKDEGAGAELPGVGDGRQKHVTVLTESNERVEHGDCYLRYTDDAFLVADDPQFEDVTTYEKTETRRLEVRQHHSTCFITTATAGEGPTLDELRGFREDALRPTPAGRALVGVYERVSPPIARTLERHPDAGTTRGVRWLVERCATLARRRRRAAAPQRTLLTLLLTALYVVGVCWALLGHAALRARELTR</sequence>
<dbReference type="EMBL" id="JBHTAR010000011">
    <property type="protein sequence ID" value="MFC7201759.1"/>
    <property type="molecule type" value="Genomic_DNA"/>
</dbReference>
<comment type="caution">
    <text evidence="2">The sequence shown here is derived from an EMBL/GenBank/DDBJ whole genome shotgun (WGS) entry which is preliminary data.</text>
</comment>
<reference evidence="2 3" key="1">
    <citation type="journal article" date="2019" name="Int. J. Syst. Evol. Microbiol.">
        <title>The Global Catalogue of Microorganisms (GCM) 10K type strain sequencing project: providing services to taxonomists for standard genome sequencing and annotation.</title>
        <authorList>
            <consortium name="The Broad Institute Genomics Platform"/>
            <consortium name="The Broad Institute Genome Sequencing Center for Infectious Disease"/>
            <person name="Wu L."/>
            <person name="Ma J."/>
        </authorList>
    </citation>
    <scope>NUCLEOTIDE SEQUENCE [LARGE SCALE GENOMIC DNA]</scope>
    <source>
        <strain evidence="2 3">XZGYJ-43</strain>
    </source>
</reference>
<proteinExistence type="predicted"/>
<dbReference type="RefSeq" id="WP_279528495.1">
    <property type="nucleotide sequence ID" value="NZ_CP122312.1"/>
</dbReference>
<dbReference type="InterPro" id="IPR049886">
    <property type="entry name" value="CFI_box_CTERM_dom"/>
</dbReference>
<dbReference type="AlphaFoldDB" id="A0ABD5Z936"/>
<evidence type="ECO:0000313" key="2">
    <source>
        <dbReference type="EMBL" id="MFC7201759.1"/>
    </source>
</evidence>
<protein>
    <submittedName>
        <fullName evidence="2">CFI-box-CTERM domain-containing protein</fullName>
    </submittedName>
</protein>
<evidence type="ECO:0000256" key="1">
    <source>
        <dbReference type="SAM" id="Phobius"/>
    </source>
</evidence>
<gene>
    <name evidence="2" type="ORF">ACFQJ9_20510</name>
</gene>